<dbReference type="SUPFAM" id="SSF50129">
    <property type="entry name" value="GroES-like"/>
    <property type="match status" value="1"/>
</dbReference>
<dbReference type="GO" id="GO:0051903">
    <property type="term" value="F:S-(hydroxymethyl)glutathione dehydrogenase [NAD(P)+] activity"/>
    <property type="evidence" value="ECO:0007669"/>
    <property type="project" value="TreeGrafter"/>
</dbReference>
<feature type="transmembrane region" description="Helical" evidence="7">
    <location>
        <begin position="159"/>
        <end position="181"/>
    </location>
</feature>
<keyword evidence="7" id="KW-0472">Membrane</keyword>
<dbReference type="InterPro" id="IPR036291">
    <property type="entry name" value="NAD(P)-bd_dom_sf"/>
</dbReference>
<proteinExistence type="inferred from homology"/>
<accession>A0AAU1M2T8</accession>
<dbReference type="PANTHER" id="PTHR43880:SF12">
    <property type="entry name" value="ALCOHOL DEHYDROGENASE CLASS-3"/>
    <property type="match status" value="1"/>
</dbReference>
<comment type="cofactor">
    <cofactor evidence="6">
        <name>Zn(2+)</name>
        <dbReference type="ChEBI" id="CHEBI:29105"/>
    </cofactor>
</comment>
<keyword evidence="3 6" id="KW-0862">Zinc</keyword>
<sequence length="368" mass="37491">MNITAALSRGPKTPFALETVTMAPLQNDEVRVRLVAAGMCHTDLVTKAGLPAEPAAVFGHEGAGIVEAVGTGISGVDVGDKVLLTFRSCGKCHACAQGKPGYCDSFVALNSSGRRADGSVTLTQDGEPLRGSYFGQSSFATHAIASQDNVVVVDPDTDLAAVAPFACGFMTGAGAVVNVLAPDPDARVIVYGAGGVGMAAVMAAAALGVRTIVAVDLSEERREAALAVGATAVVDGRSDDLVKLLVEATGGGATHAVDSTAVPSVISSAVAALAPQGTLVLLGLGAPEVTFNVMDLITSGKTVRGCIEGDSDPRVLIPQLVRWHAEGKFPLEKVIRHYAFADINTAMADSVSGSAIKPILVFDEPSAR</sequence>
<dbReference type="Gene3D" id="3.40.50.720">
    <property type="entry name" value="NAD(P)-binding Rossmann-like Domain"/>
    <property type="match status" value="1"/>
</dbReference>
<organism evidence="9">
    <name type="scientific">Streptomyces sp. NBC_00148</name>
    <dbReference type="NCBI Taxonomy" id="2903626"/>
    <lineage>
        <taxon>Bacteria</taxon>
        <taxon>Bacillati</taxon>
        <taxon>Actinomycetota</taxon>
        <taxon>Actinomycetes</taxon>
        <taxon>Kitasatosporales</taxon>
        <taxon>Streptomycetaceae</taxon>
        <taxon>Streptomyces</taxon>
    </lineage>
</organism>
<dbReference type="InterPro" id="IPR002328">
    <property type="entry name" value="ADH_Zn_CS"/>
</dbReference>
<keyword evidence="7" id="KW-0812">Transmembrane</keyword>
<dbReference type="SMART" id="SM00829">
    <property type="entry name" value="PKS_ER"/>
    <property type="match status" value="1"/>
</dbReference>
<dbReference type="CDD" id="cd08278">
    <property type="entry name" value="benzyl_alcohol_DH"/>
    <property type="match status" value="1"/>
</dbReference>
<keyword evidence="5" id="KW-0520">NAD</keyword>
<dbReference type="GO" id="GO:0046294">
    <property type="term" value="P:formaldehyde catabolic process"/>
    <property type="evidence" value="ECO:0007669"/>
    <property type="project" value="TreeGrafter"/>
</dbReference>
<name>A0AAU1M2T8_9ACTN</name>
<feature type="transmembrane region" description="Helical" evidence="7">
    <location>
        <begin position="188"/>
        <end position="209"/>
    </location>
</feature>
<evidence type="ECO:0000256" key="4">
    <source>
        <dbReference type="ARBA" id="ARBA00023002"/>
    </source>
</evidence>
<evidence type="ECO:0000259" key="8">
    <source>
        <dbReference type="SMART" id="SM00829"/>
    </source>
</evidence>
<dbReference type="Pfam" id="PF08240">
    <property type="entry name" value="ADH_N"/>
    <property type="match status" value="1"/>
</dbReference>
<protein>
    <submittedName>
        <fullName evidence="9">NAD(P)-dependent alcohol dehydrogenase</fullName>
    </submittedName>
</protein>
<keyword evidence="4" id="KW-0560">Oxidoreductase</keyword>
<evidence type="ECO:0000256" key="7">
    <source>
        <dbReference type="SAM" id="Phobius"/>
    </source>
</evidence>
<dbReference type="InterPro" id="IPR013149">
    <property type="entry name" value="ADH-like_C"/>
</dbReference>
<evidence type="ECO:0000313" key="9">
    <source>
        <dbReference type="EMBL" id="WTQ77788.1"/>
    </source>
</evidence>
<evidence type="ECO:0000256" key="2">
    <source>
        <dbReference type="ARBA" id="ARBA00022723"/>
    </source>
</evidence>
<dbReference type="SUPFAM" id="SSF51735">
    <property type="entry name" value="NAD(P)-binding Rossmann-fold domains"/>
    <property type="match status" value="1"/>
</dbReference>
<dbReference type="PANTHER" id="PTHR43880">
    <property type="entry name" value="ALCOHOL DEHYDROGENASE"/>
    <property type="match status" value="1"/>
</dbReference>
<dbReference type="PROSITE" id="PS00059">
    <property type="entry name" value="ADH_ZINC"/>
    <property type="match status" value="1"/>
</dbReference>
<comment type="similarity">
    <text evidence="1 6">Belongs to the zinc-containing alcohol dehydrogenase family.</text>
</comment>
<dbReference type="Pfam" id="PF00107">
    <property type="entry name" value="ADH_zinc_N"/>
    <property type="match status" value="1"/>
</dbReference>
<feature type="domain" description="Enoyl reductase (ER)" evidence="8">
    <location>
        <begin position="10"/>
        <end position="360"/>
    </location>
</feature>
<dbReference type="Gene3D" id="3.90.180.10">
    <property type="entry name" value="Medium-chain alcohol dehydrogenases, catalytic domain"/>
    <property type="match status" value="1"/>
</dbReference>
<dbReference type="InterPro" id="IPR013154">
    <property type="entry name" value="ADH-like_N"/>
</dbReference>
<gene>
    <name evidence="9" type="ORF">OG222_33660</name>
</gene>
<dbReference type="GO" id="GO:0008270">
    <property type="term" value="F:zinc ion binding"/>
    <property type="evidence" value="ECO:0007669"/>
    <property type="project" value="InterPro"/>
</dbReference>
<dbReference type="InterPro" id="IPR011032">
    <property type="entry name" value="GroES-like_sf"/>
</dbReference>
<reference evidence="9" key="1">
    <citation type="submission" date="2022-10" db="EMBL/GenBank/DDBJ databases">
        <title>The complete genomes of actinobacterial strains from the NBC collection.</title>
        <authorList>
            <person name="Joergensen T.S."/>
            <person name="Alvarez Arevalo M."/>
            <person name="Sterndorff E.B."/>
            <person name="Faurdal D."/>
            <person name="Vuksanovic O."/>
            <person name="Mourched A.-S."/>
            <person name="Charusanti P."/>
            <person name="Shaw S."/>
            <person name="Blin K."/>
            <person name="Weber T."/>
        </authorList>
    </citation>
    <scope>NUCLEOTIDE SEQUENCE</scope>
    <source>
        <strain evidence="9">NBC_00148</strain>
    </source>
</reference>
<dbReference type="EMBL" id="CP108169">
    <property type="protein sequence ID" value="WTQ77788.1"/>
    <property type="molecule type" value="Genomic_DNA"/>
</dbReference>
<dbReference type="InterPro" id="IPR020843">
    <property type="entry name" value="ER"/>
</dbReference>
<dbReference type="GO" id="GO:0005829">
    <property type="term" value="C:cytosol"/>
    <property type="evidence" value="ECO:0007669"/>
    <property type="project" value="TreeGrafter"/>
</dbReference>
<evidence type="ECO:0000256" key="5">
    <source>
        <dbReference type="ARBA" id="ARBA00023027"/>
    </source>
</evidence>
<keyword evidence="7" id="KW-1133">Transmembrane helix</keyword>
<evidence type="ECO:0000256" key="3">
    <source>
        <dbReference type="ARBA" id="ARBA00022833"/>
    </source>
</evidence>
<evidence type="ECO:0000256" key="6">
    <source>
        <dbReference type="RuleBase" id="RU361277"/>
    </source>
</evidence>
<evidence type="ECO:0000256" key="1">
    <source>
        <dbReference type="ARBA" id="ARBA00008072"/>
    </source>
</evidence>
<keyword evidence="2 6" id="KW-0479">Metal-binding</keyword>
<dbReference type="AlphaFoldDB" id="A0AAU1M2T8"/>